<protein>
    <recommendedName>
        <fullName evidence="2">NAD-dependent epimerase/dehydratase domain-containing protein</fullName>
    </recommendedName>
</protein>
<gene>
    <name evidence="3" type="ORF">A8708_27430</name>
</gene>
<evidence type="ECO:0000313" key="4">
    <source>
        <dbReference type="Proteomes" id="UP000078454"/>
    </source>
</evidence>
<dbReference type="PANTHER" id="PTHR43000">
    <property type="entry name" value="DTDP-D-GLUCOSE 4,6-DEHYDRATASE-RELATED"/>
    <property type="match status" value="1"/>
</dbReference>
<proteinExistence type="inferred from homology"/>
<dbReference type="SUPFAM" id="SSF51735">
    <property type="entry name" value="NAD(P)-binding Rossmann-fold domains"/>
    <property type="match status" value="1"/>
</dbReference>
<dbReference type="Gene3D" id="3.40.50.720">
    <property type="entry name" value="NAD(P)-binding Rossmann-like Domain"/>
    <property type="match status" value="1"/>
</dbReference>
<dbReference type="InterPro" id="IPR036291">
    <property type="entry name" value="NAD(P)-bd_dom_sf"/>
</dbReference>
<dbReference type="RefSeq" id="WP_068663951.1">
    <property type="nucleotide sequence ID" value="NZ_LYPB01000060.1"/>
</dbReference>
<evidence type="ECO:0000313" key="3">
    <source>
        <dbReference type="EMBL" id="OAS19060.1"/>
    </source>
</evidence>
<comment type="caution">
    <text evidence="3">The sequence shown here is derived from an EMBL/GenBank/DDBJ whole genome shotgun (WGS) entry which is preliminary data.</text>
</comment>
<evidence type="ECO:0000256" key="1">
    <source>
        <dbReference type="ARBA" id="ARBA00007637"/>
    </source>
</evidence>
<dbReference type="EMBL" id="LYPB01000060">
    <property type="protein sequence ID" value="OAS19060.1"/>
    <property type="molecule type" value="Genomic_DNA"/>
</dbReference>
<reference evidence="3 4" key="1">
    <citation type="submission" date="2016-05" db="EMBL/GenBank/DDBJ databases">
        <title>Paenibacillus sp. 1ZS3-15 nov., isolated from the rhizosphere soil.</title>
        <authorList>
            <person name="Zhang X.X."/>
            <person name="Zhang J."/>
        </authorList>
    </citation>
    <scope>NUCLEOTIDE SEQUENCE [LARGE SCALE GENOMIC DNA]</scope>
    <source>
        <strain evidence="3 4">1ZS3-15</strain>
    </source>
</reference>
<keyword evidence="4" id="KW-1185">Reference proteome</keyword>
<dbReference type="STRING" id="1850517.A8708_27430"/>
<dbReference type="Proteomes" id="UP000078454">
    <property type="component" value="Unassembled WGS sequence"/>
</dbReference>
<dbReference type="PROSITE" id="PS51257">
    <property type="entry name" value="PROKAR_LIPOPROTEIN"/>
    <property type="match status" value="1"/>
</dbReference>
<evidence type="ECO:0000259" key="2">
    <source>
        <dbReference type="Pfam" id="PF01370"/>
    </source>
</evidence>
<accession>A0A198ADA1</accession>
<feature type="domain" description="NAD-dependent epimerase/dehydratase" evidence="2">
    <location>
        <begin position="3"/>
        <end position="233"/>
    </location>
</feature>
<dbReference type="AlphaFoldDB" id="A0A198ADA1"/>
<dbReference type="Pfam" id="PF01370">
    <property type="entry name" value="Epimerase"/>
    <property type="match status" value="1"/>
</dbReference>
<organism evidence="3 4">
    <name type="scientific">Paenibacillus oryzisoli</name>
    <dbReference type="NCBI Taxonomy" id="1850517"/>
    <lineage>
        <taxon>Bacteria</taxon>
        <taxon>Bacillati</taxon>
        <taxon>Bacillota</taxon>
        <taxon>Bacilli</taxon>
        <taxon>Bacillales</taxon>
        <taxon>Paenibacillaceae</taxon>
        <taxon>Paenibacillus</taxon>
    </lineage>
</organism>
<dbReference type="InterPro" id="IPR001509">
    <property type="entry name" value="Epimerase_deHydtase"/>
</dbReference>
<dbReference type="OrthoDB" id="9771073at2"/>
<name>A0A198ADA1_9BACL</name>
<comment type="similarity">
    <text evidence="1">Belongs to the NAD(P)-dependent epimerase/dehydratase family.</text>
</comment>
<sequence length="312" mass="35303">MRILVTGATGFVGACLARRLVAEGYDVHIFTRALSDKWRIRDLLPHVTEHDADLRNSERIRERIATIRPEIIYHAAVYGGFSFQNEAEFIYALNFQGTVHLLSACEQVGFSAFINLSSSSEYGMKSTPMQEDDLLEPIGDYAVSKAAATLYCRTRAVERQLPIVTLRLFSPYGPWDDPKRYIPYVVRTLLAGQQPQLTVPHSVRDYIYIDDVVEACMCVMRQTACYGEIINIGSGEQVSIGKVADLLTEQIANGIEPKWGVSLRTKMEPTDWRANIEKANRLLQWEPKITLLDGLARTVNWHKEHLKRDSGN</sequence>